<proteinExistence type="predicted"/>
<reference evidence="2 3" key="1">
    <citation type="submission" date="2019-03" db="EMBL/GenBank/DDBJ databases">
        <title>An improved genome assembly of the fluke Schistosoma japonicum.</title>
        <authorList>
            <person name="Hu W."/>
            <person name="Luo F."/>
            <person name="Yin M."/>
            <person name="Mo X."/>
            <person name="Sun C."/>
            <person name="Wu Q."/>
            <person name="Zhu B."/>
            <person name="Xiang M."/>
            <person name="Wang J."/>
            <person name="Wang Y."/>
            <person name="Zhang T."/>
            <person name="Xu B."/>
            <person name="Zheng H."/>
            <person name="Feng Z."/>
        </authorList>
    </citation>
    <scope>NUCLEOTIDE SEQUENCE [LARGE SCALE GENOMIC DNA]</scope>
    <source>
        <strain evidence="2">HuSjv2</strain>
        <tissue evidence="2">Worms</tissue>
    </source>
</reference>
<accession>A0A4Z2D4Q7</accession>
<organism evidence="2 3">
    <name type="scientific">Schistosoma japonicum</name>
    <name type="common">Blood fluke</name>
    <dbReference type="NCBI Taxonomy" id="6182"/>
    <lineage>
        <taxon>Eukaryota</taxon>
        <taxon>Metazoa</taxon>
        <taxon>Spiralia</taxon>
        <taxon>Lophotrochozoa</taxon>
        <taxon>Platyhelminthes</taxon>
        <taxon>Trematoda</taxon>
        <taxon>Digenea</taxon>
        <taxon>Strigeidida</taxon>
        <taxon>Schistosomatoidea</taxon>
        <taxon>Schistosomatidae</taxon>
        <taxon>Schistosoma</taxon>
    </lineage>
</organism>
<dbReference type="Proteomes" id="UP000311919">
    <property type="component" value="Unassembled WGS sequence"/>
</dbReference>
<name>A0A4Z2D4Q7_SCHJA</name>
<gene>
    <name evidence="2" type="ORF">EWB00_004600</name>
</gene>
<evidence type="ECO:0000313" key="2">
    <source>
        <dbReference type="EMBL" id="TNN11439.1"/>
    </source>
</evidence>
<feature type="region of interest" description="Disordered" evidence="1">
    <location>
        <begin position="1"/>
        <end position="23"/>
    </location>
</feature>
<dbReference type="EMBL" id="SKCS01000294">
    <property type="protein sequence ID" value="TNN11439.1"/>
    <property type="molecule type" value="Genomic_DNA"/>
</dbReference>
<feature type="compositionally biased region" description="Polar residues" evidence="1">
    <location>
        <begin position="7"/>
        <end position="22"/>
    </location>
</feature>
<dbReference type="AlphaFoldDB" id="A0A4Z2D4Q7"/>
<comment type="caution">
    <text evidence="2">The sequence shown here is derived from an EMBL/GenBank/DDBJ whole genome shotgun (WGS) entry which is preliminary data.</text>
</comment>
<evidence type="ECO:0000256" key="1">
    <source>
        <dbReference type="SAM" id="MobiDB-lite"/>
    </source>
</evidence>
<sequence length="201" mass="23038">MLREAQSWVNMQTSYTNSPTNEYKSDMCEDNEATCSKLNCKYSSENTVRYYESMGYSKTLHSNISSPNAINMNTLHENNKNVQINFLVKSKTKQKPTCLSLSLQRMNDDFLDENEEICWENKSGSNSRNNILSKSISDPDDSSSQLEILVFPKTSCSLHPSSESRKVVTNKTVLNDETIMKCYHTNYLNTILNYLDKQSFS</sequence>
<keyword evidence="3" id="KW-1185">Reference proteome</keyword>
<evidence type="ECO:0000313" key="3">
    <source>
        <dbReference type="Proteomes" id="UP000311919"/>
    </source>
</evidence>
<protein>
    <submittedName>
        <fullName evidence="2">Uncharacterized protein</fullName>
    </submittedName>
</protein>